<feature type="transmembrane region" description="Helical" evidence="2">
    <location>
        <begin position="253"/>
        <end position="271"/>
    </location>
</feature>
<feature type="compositionally biased region" description="Basic and acidic residues" evidence="1">
    <location>
        <begin position="326"/>
        <end position="338"/>
    </location>
</feature>
<proteinExistence type="predicted"/>
<keyword evidence="4" id="KW-1185">Reference proteome</keyword>
<comment type="caution">
    <text evidence="3">The sequence shown here is derived from an EMBL/GenBank/DDBJ whole genome shotgun (WGS) entry which is preliminary data.</text>
</comment>
<keyword evidence="2" id="KW-0812">Transmembrane</keyword>
<feature type="region of interest" description="Disordered" evidence="1">
    <location>
        <begin position="122"/>
        <end position="173"/>
    </location>
</feature>
<reference evidence="3 4" key="1">
    <citation type="journal article" date="2024" name="Science">
        <title>Giant polyketide synthase enzymes in the biosynthesis of giant marine polyether toxins.</title>
        <authorList>
            <person name="Fallon T.R."/>
            <person name="Shende V.V."/>
            <person name="Wierzbicki I.H."/>
            <person name="Pendleton A.L."/>
            <person name="Watervoot N.F."/>
            <person name="Auber R.P."/>
            <person name="Gonzalez D.J."/>
            <person name="Wisecaver J.H."/>
            <person name="Moore B.S."/>
        </authorList>
    </citation>
    <scope>NUCLEOTIDE SEQUENCE [LARGE SCALE GENOMIC DNA]</scope>
    <source>
        <strain evidence="3 4">12B1</strain>
    </source>
</reference>
<dbReference type="Proteomes" id="UP001515480">
    <property type="component" value="Unassembled WGS sequence"/>
</dbReference>
<keyword evidence="2" id="KW-1133">Transmembrane helix</keyword>
<evidence type="ECO:0000313" key="4">
    <source>
        <dbReference type="Proteomes" id="UP001515480"/>
    </source>
</evidence>
<protein>
    <recommendedName>
        <fullName evidence="5">HAT C-terminal dimerisation domain-containing protein</fullName>
    </recommendedName>
</protein>
<dbReference type="EMBL" id="JBGBPQ010000033">
    <property type="protein sequence ID" value="KAL1495272.1"/>
    <property type="molecule type" value="Genomic_DNA"/>
</dbReference>
<evidence type="ECO:0000313" key="3">
    <source>
        <dbReference type="EMBL" id="KAL1495272.1"/>
    </source>
</evidence>
<accession>A0AB34IA44</accession>
<keyword evidence="2" id="KW-0472">Membrane</keyword>
<organism evidence="3 4">
    <name type="scientific">Prymnesium parvum</name>
    <name type="common">Toxic golden alga</name>
    <dbReference type="NCBI Taxonomy" id="97485"/>
    <lineage>
        <taxon>Eukaryota</taxon>
        <taxon>Haptista</taxon>
        <taxon>Haptophyta</taxon>
        <taxon>Prymnesiophyceae</taxon>
        <taxon>Prymnesiales</taxon>
        <taxon>Prymnesiaceae</taxon>
        <taxon>Prymnesium</taxon>
    </lineage>
</organism>
<evidence type="ECO:0000256" key="2">
    <source>
        <dbReference type="SAM" id="Phobius"/>
    </source>
</evidence>
<dbReference type="AlphaFoldDB" id="A0AB34IA44"/>
<evidence type="ECO:0008006" key="5">
    <source>
        <dbReference type="Google" id="ProtNLM"/>
    </source>
</evidence>
<feature type="compositionally biased region" description="Pro residues" evidence="1">
    <location>
        <begin position="134"/>
        <end position="162"/>
    </location>
</feature>
<evidence type="ECO:0000256" key="1">
    <source>
        <dbReference type="SAM" id="MobiDB-lite"/>
    </source>
</evidence>
<feature type="region of interest" description="Disordered" evidence="1">
    <location>
        <begin position="326"/>
        <end position="360"/>
    </location>
</feature>
<sequence>MTDGTAIIAWSEAKGANVPKSDCAQLNARRYDRPQHGDVWAGGFFMELSLDEWATGKLVHIHFPFPLEFRSNMCDQSVVVASCRTGSCVSEDLMVELKPHRAGTLNTFGCGINGLDQMHSQERPTSDQIVISCPHPPPPLPPPATPPTPYHPPCTVPPPPSAEPSTAPSPASPPLLSWHLSTLAFAVLPPPPPPPLARPPLASVHHIVKLQDQHIVRGGHDDRSSLDDHARQREDVIPALGSTLLHTLSTDPVVLSMAAMLGLLIMSYLVLRCRYNSMHKRPFTNQTRMVAVPLDESMYDLGTPAVVRRTARHEAKGRALRSSARRDWRSLRAGEGAERASMAAGSDSETHVTDSEDMRGDCYQHSTEEPDVYRLKVSELKDFIVKAGLKHEDCLERLPQIKNPNSVLGVEENNKDSVTDEIDSWKHMSREKYKVYEDEDEIINEFQMMWELRLEFPHHYIVFLQCAAHLLHEANVEQIFSLAGRLSDPSLNPTNLENMVRVHYNKKAFMPSMKPIRERYYRKYRKAGDLYSSQTRAEDPAEV</sequence>
<feature type="compositionally biased region" description="Basic and acidic residues" evidence="1">
    <location>
        <begin position="348"/>
        <end position="360"/>
    </location>
</feature>
<name>A0AB34IA44_PRYPA</name>
<gene>
    <name evidence="3" type="ORF">AB1Y20_017132</name>
</gene>